<evidence type="ECO:0000256" key="9">
    <source>
        <dbReference type="SAM" id="MobiDB-lite"/>
    </source>
</evidence>
<dbReference type="GO" id="GO:0046983">
    <property type="term" value="F:protein dimerization activity"/>
    <property type="evidence" value="ECO:0007669"/>
    <property type="project" value="InterPro"/>
</dbReference>
<dbReference type="InterPro" id="IPR003656">
    <property type="entry name" value="Znf_BED"/>
</dbReference>
<sequence>MAEAGEQSSENAEETLVTKINSTSAISQYFGFKPEDDLQIQVLCRTCRAIVATSRGNTTNLHHHLLHHHNELHEQFKASQSRAQTPSSKFTRPSLRQQSIAQSFVSATPYEKSSKRHIEITKAITHFLAKDMMPINTVTRFGFLSLVHILDRRYEVPSRNYFSDVAIPNLYEKCRTTVESELGQVEYFACTTDLWSSRTTEPYISLTVHFLDWEFQLKARFKSSYISVEKIQDIKTRVMSAVKDTSQEEGEHSQAKSVDPPINKRAKPSLGSLLKSNPGPTSTTSDMQVEQVVEAEVNSYLLSPTSDSEADPLAWWKLHHFTYPKLSKLAWRYLCIPATSSPSEALQHIRECGNMSACMFETYQS</sequence>
<feature type="region of interest" description="Disordered" evidence="9">
    <location>
        <begin position="242"/>
        <end position="287"/>
    </location>
</feature>
<name>A0AA47NMQ7_MERPO</name>
<keyword evidence="4" id="KW-0862">Zinc</keyword>
<evidence type="ECO:0000256" key="3">
    <source>
        <dbReference type="ARBA" id="ARBA00022771"/>
    </source>
</evidence>
<feature type="compositionally biased region" description="Basic and acidic residues" evidence="9">
    <location>
        <begin position="245"/>
        <end position="254"/>
    </location>
</feature>
<comment type="caution">
    <text evidence="12">The sequence shown here is derived from an EMBL/GenBank/DDBJ whole genome shotgun (WGS) entry which is preliminary data.</text>
</comment>
<dbReference type="GO" id="GO:0005634">
    <property type="term" value="C:nucleus"/>
    <property type="evidence" value="ECO:0007669"/>
    <property type="project" value="UniProtKB-SubCell"/>
</dbReference>
<dbReference type="Proteomes" id="UP001174136">
    <property type="component" value="Unassembled WGS sequence"/>
</dbReference>
<feature type="compositionally biased region" description="Polar residues" evidence="9">
    <location>
        <begin position="274"/>
        <end position="287"/>
    </location>
</feature>
<organism evidence="12 14">
    <name type="scientific">Merluccius polli</name>
    <name type="common">Benguela hake</name>
    <name type="synonym">Merluccius cadenati</name>
    <dbReference type="NCBI Taxonomy" id="89951"/>
    <lineage>
        <taxon>Eukaryota</taxon>
        <taxon>Metazoa</taxon>
        <taxon>Chordata</taxon>
        <taxon>Craniata</taxon>
        <taxon>Vertebrata</taxon>
        <taxon>Euteleostomi</taxon>
        <taxon>Actinopterygii</taxon>
        <taxon>Neopterygii</taxon>
        <taxon>Teleostei</taxon>
        <taxon>Neoteleostei</taxon>
        <taxon>Acanthomorphata</taxon>
        <taxon>Zeiogadaria</taxon>
        <taxon>Gadariae</taxon>
        <taxon>Gadiformes</taxon>
        <taxon>Gadoidei</taxon>
        <taxon>Merlucciidae</taxon>
        <taxon>Merluccius</taxon>
    </lineage>
</organism>
<dbReference type="SUPFAM" id="SSF57667">
    <property type="entry name" value="beta-beta-alpha zinc fingers"/>
    <property type="match status" value="1"/>
</dbReference>
<protein>
    <submittedName>
        <fullName evidence="12">Zinc finger BED domain-containing protein 1</fullName>
    </submittedName>
</protein>
<evidence type="ECO:0000259" key="11">
    <source>
        <dbReference type="Pfam" id="PF05699"/>
    </source>
</evidence>
<dbReference type="PANTHER" id="PTHR46481:SF9">
    <property type="entry name" value="ZINC FINGER BED DOMAIN-CONTAINING PROTEIN 1-LIKE"/>
    <property type="match status" value="1"/>
</dbReference>
<accession>A0AA47NMQ7</accession>
<dbReference type="SUPFAM" id="SSF140996">
    <property type="entry name" value="Hermes dimerisation domain"/>
    <property type="match status" value="1"/>
</dbReference>
<feature type="domain" description="HAT C-terminal dimerisation" evidence="11">
    <location>
        <begin position="298"/>
        <end position="345"/>
    </location>
</feature>
<dbReference type="InterPro" id="IPR052035">
    <property type="entry name" value="ZnF_BED_domain_contain"/>
</dbReference>
<evidence type="ECO:0000313" key="14">
    <source>
        <dbReference type="Proteomes" id="UP001174136"/>
    </source>
</evidence>
<reference evidence="12" key="1">
    <citation type="journal article" date="2023" name="Front. Mar. Sci.">
        <title>A new Merluccius polli reference genome to investigate the effects of global change in West African waters.</title>
        <authorList>
            <person name="Mateo J.L."/>
            <person name="Blanco-Fernandez C."/>
            <person name="Garcia-Vazquez E."/>
            <person name="Machado-Schiaffino G."/>
        </authorList>
    </citation>
    <scope>NUCLEOTIDE SEQUENCE</scope>
    <source>
        <strain evidence="12">C29</strain>
        <tissue evidence="12">Fin</tissue>
    </source>
</reference>
<keyword evidence="8" id="KW-0539">Nucleus</keyword>
<dbReference type="EMBL" id="JAOPHQ010006570">
    <property type="protein sequence ID" value="KAK0131088.1"/>
    <property type="molecule type" value="Genomic_DNA"/>
</dbReference>
<comment type="subcellular location">
    <subcellularLocation>
        <location evidence="1">Nucleus</location>
    </subcellularLocation>
</comment>
<dbReference type="GO" id="GO:0003677">
    <property type="term" value="F:DNA binding"/>
    <property type="evidence" value="ECO:0007669"/>
    <property type="project" value="UniProtKB-KW"/>
</dbReference>
<dbReference type="Pfam" id="PF05699">
    <property type="entry name" value="Dimer_Tnp_hAT"/>
    <property type="match status" value="1"/>
</dbReference>
<gene>
    <name evidence="12" type="primary">ZBED1_235</name>
    <name evidence="13" type="synonym">ZBED1_156</name>
    <name evidence="13" type="ORF">N1851_026402</name>
    <name evidence="12" type="ORF">N1851_034208</name>
</gene>
<feature type="domain" description="BED-type" evidence="10">
    <location>
        <begin position="28"/>
        <end position="70"/>
    </location>
</feature>
<keyword evidence="3" id="KW-0863">Zinc-finger</keyword>
<keyword evidence="6" id="KW-0238">DNA-binding</keyword>
<dbReference type="PANTHER" id="PTHR46481">
    <property type="entry name" value="ZINC FINGER BED DOMAIN-CONTAINING PROTEIN 4"/>
    <property type="match status" value="1"/>
</dbReference>
<proteinExistence type="predicted"/>
<dbReference type="InterPro" id="IPR008906">
    <property type="entry name" value="HATC_C_dom"/>
</dbReference>
<evidence type="ECO:0000256" key="2">
    <source>
        <dbReference type="ARBA" id="ARBA00022723"/>
    </source>
</evidence>
<evidence type="ECO:0000313" key="13">
    <source>
        <dbReference type="EMBL" id="KAK0137405.1"/>
    </source>
</evidence>
<evidence type="ECO:0000256" key="4">
    <source>
        <dbReference type="ARBA" id="ARBA00022833"/>
    </source>
</evidence>
<keyword evidence="5" id="KW-0805">Transcription regulation</keyword>
<evidence type="ECO:0000256" key="8">
    <source>
        <dbReference type="ARBA" id="ARBA00023242"/>
    </source>
</evidence>
<evidence type="ECO:0000313" key="12">
    <source>
        <dbReference type="EMBL" id="KAK0131088.1"/>
    </source>
</evidence>
<dbReference type="GO" id="GO:0008270">
    <property type="term" value="F:zinc ion binding"/>
    <property type="evidence" value="ECO:0007669"/>
    <property type="project" value="UniProtKB-KW"/>
</dbReference>
<dbReference type="AlphaFoldDB" id="A0AA47NMQ7"/>
<keyword evidence="7" id="KW-0804">Transcription</keyword>
<evidence type="ECO:0000256" key="7">
    <source>
        <dbReference type="ARBA" id="ARBA00023163"/>
    </source>
</evidence>
<dbReference type="InterPro" id="IPR036236">
    <property type="entry name" value="Znf_C2H2_sf"/>
</dbReference>
<dbReference type="EMBL" id="JAOPHQ010004886">
    <property type="protein sequence ID" value="KAK0137405.1"/>
    <property type="molecule type" value="Genomic_DNA"/>
</dbReference>
<evidence type="ECO:0000256" key="6">
    <source>
        <dbReference type="ARBA" id="ARBA00023125"/>
    </source>
</evidence>
<dbReference type="InterPro" id="IPR012337">
    <property type="entry name" value="RNaseH-like_sf"/>
</dbReference>
<keyword evidence="14" id="KW-1185">Reference proteome</keyword>
<evidence type="ECO:0000256" key="5">
    <source>
        <dbReference type="ARBA" id="ARBA00023015"/>
    </source>
</evidence>
<dbReference type="SUPFAM" id="SSF53098">
    <property type="entry name" value="Ribonuclease H-like"/>
    <property type="match status" value="1"/>
</dbReference>
<keyword evidence="2" id="KW-0479">Metal-binding</keyword>
<evidence type="ECO:0000259" key="10">
    <source>
        <dbReference type="Pfam" id="PF02892"/>
    </source>
</evidence>
<evidence type="ECO:0000256" key="1">
    <source>
        <dbReference type="ARBA" id="ARBA00004123"/>
    </source>
</evidence>
<dbReference type="Pfam" id="PF02892">
    <property type="entry name" value="zf-BED"/>
    <property type="match status" value="1"/>
</dbReference>